<gene>
    <name evidence="3" type="ORF">SAMN02927914_06010</name>
</gene>
<dbReference type="AlphaFoldDB" id="A0A1G5ZTE6"/>
<dbReference type="RefSeq" id="WP_091585718.1">
    <property type="nucleotide sequence ID" value="NZ_FMXM01000027.1"/>
</dbReference>
<feature type="chain" id="PRO_5011568482" evidence="2">
    <location>
        <begin position="25"/>
        <end position="97"/>
    </location>
</feature>
<evidence type="ECO:0000256" key="2">
    <source>
        <dbReference type="SAM" id="SignalP"/>
    </source>
</evidence>
<name>A0A1G5ZTE6_9HYPH</name>
<evidence type="ECO:0000313" key="4">
    <source>
        <dbReference type="Proteomes" id="UP000198588"/>
    </source>
</evidence>
<feature type="compositionally biased region" description="Acidic residues" evidence="1">
    <location>
        <begin position="88"/>
        <end position="97"/>
    </location>
</feature>
<dbReference type="OrthoDB" id="8968750at2"/>
<protein>
    <submittedName>
        <fullName evidence="3">Uncharacterized protein</fullName>
    </submittedName>
</protein>
<evidence type="ECO:0000256" key="1">
    <source>
        <dbReference type="SAM" id="MobiDB-lite"/>
    </source>
</evidence>
<feature type="region of interest" description="Disordered" evidence="1">
    <location>
        <begin position="73"/>
        <end position="97"/>
    </location>
</feature>
<feature type="compositionally biased region" description="Low complexity" evidence="1">
    <location>
        <begin position="75"/>
        <end position="87"/>
    </location>
</feature>
<dbReference type="Proteomes" id="UP000198588">
    <property type="component" value="Unassembled WGS sequence"/>
</dbReference>
<accession>A0A1G5ZTE6</accession>
<organism evidence="3 4">
    <name type="scientific">Mesorhizobium qingshengii</name>
    <dbReference type="NCBI Taxonomy" id="1165689"/>
    <lineage>
        <taxon>Bacteria</taxon>
        <taxon>Pseudomonadati</taxon>
        <taxon>Pseudomonadota</taxon>
        <taxon>Alphaproteobacteria</taxon>
        <taxon>Hyphomicrobiales</taxon>
        <taxon>Phyllobacteriaceae</taxon>
        <taxon>Mesorhizobium</taxon>
    </lineage>
</organism>
<evidence type="ECO:0000313" key="3">
    <source>
        <dbReference type="EMBL" id="SDA97880.1"/>
    </source>
</evidence>
<dbReference type="EMBL" id="FMXM01000027">
    <property type="protein sequence ID" value="SDA97880.1"/>
    <property type="molecule type" value="Genomic_DNA"/>
</dbReference>
<keyword evidence="2" id="KW-0732">Signal</keyword>
<feature type="signal peptide" evidence="2">
    <location>
        <begin position="1"/>
        <end position="24"/>
    </location>
</feature>
<proteinExistence type="predicted"/>
<sequence length="97" mass="10353">MNIRILFAAGSLALASPLAAPANAQETFYGYDCTDDCSGHQAGYDWAQRNDITDDSDCDGNSRSFNEGCQAYVAEQSPDSNQNSQSDDGNDDEDGGE</sequence>
<reference evidence="3 4" key="1">
    <citation type="submission" date="2016-10" db="EMBL/GenBank/DDBJ databases">
        <authorList>
            <person name="de Groot N.N."/>
        </authorList>
    </citation>
    <scope>NUCLEOTIDE SEQUENCE [LARGE SCALE GENOMIC DNA]</scope>
    <source>
        <strain evidence="3 4">CGMCC 1.12097</strain>
    </source>
</reference>